<feature type="chain" id="PRO_5041674277" description="Low-complexity protein" evidence="2">
    <location>
        <begin position="24"/>
        <end position="85"/>
    </location>
</feature>
<dbReference type="KEGG" id="tput:QJT81_03065"/>
<name>A0AA95KNB7_9GAMM</name>
<feature type="region of interest" description="Disordered" evidence="1">
    <location>
        <begin position="37"/>
        <end position="85"/>
    </location>
</feature>
<accession>A0AA95KNB7</accession>
<dbReference type="Proteomes" id="UP001301326">
    <property type="component" value="Chromosome"/>
</dbReference>
<dbReference type="AlphaFoldDB" id="A0AA95KNB7"/>
<evidence type="ECO:0000256" key="2">
    <source>
        <dbReference type="SAM" id="SignalP"/>
    </source>
</evidence>
<reference evidence="3" key="2">
    <citation type="submission" date="2023-04" db="EMBL/GenBank/DDBJ databases">
        <authorList>
            <person name="Beletskiy A.V."/>
            <person name="Mardanov A.V."/>
            <person name="Ravin N.V."/>
        </authorList>
    </citation>
    <scope>NUCLEOTIDE SEQUENCE</scope>
    <source>
        <strain evidence="3">GKL-02</strain>
    </source>
</reference>
<reference evidence="3" key="1">
    <citation type="journal article" date="2023" name="Int. J. Mol. Sci.">
        <title>Metagenomics Revealed a New Genus 'Candidatus Thiocaldithrix dubininis' gen. nov., sp. nov. and a New Species 'Candidatus Thiothrix putei' sp. nov. in the Family Thiotrichaceae, Some Members of Which Have Traits of Both Na+- and H+-Motive Energetics.</title>
        <authorList>
            <person name="Ravin N.V."/>
            <person name="Muntyan M.S."/>
            <person name="Smolyakov D.D."/>
            <person name="Rudenko T.S."/>
            <person name="Beletsky A.V."/>
            <person name="Mardanov A.V."/>
            <person name="Grabovich M.Y."/>
        </authorList>
    </citation>
    <scope>NUCLEOTIDE SEQUENCE</scope>
    <source>
        <strain evidence="3">GKL-02</strain>
    </source>
</reference>
<evidence type="ECO:0000256" key="1">
    <source>
        <dbReference type="SAM" id="MobiDB-lite"/>
    </source>
</evidence>
<evidence type="ECO:0008006" key="4">
    <source>
        <dbReference type="Google" id="ProtNLM"/>
    </source>
</evidence>
<feature type="compositionally biased region" description="Basic and acidic residues" evidence="1">
    <location>
        <begin position="37"/>
        <end position="73"/>
    </location>
</feature>
<gene>
    <name evidence="3" type="ORF">QJT81_03065</name>
</gene>
<feature type="signal peptide" evidence="2">
    <location>
        <begin position="1"/>
        <end position="23"/>
    </location>
</feature>
<proteinExistence type="predicted"/>
<dbReference type="EMBL" id="CP124756">
    <property type="protein sequence ID" value="WGZ94980.1"/>
    <property type="molecule type" value="Genomic_DNA"/>
</dbReference>
<sequence length="85" mass="8434">MQTPKFNLALSVGTILLAGSTLSACSSNPFSAEKAAEPAKTEAAKPADGKCGAKQDGKCGAMKDGKCGAKQDGKCGAAKTDAKAK</sequence>
<protein>
    <recommendedName>
        <fullName evidence="4">Low-complexity protein</fullName>
    </recommendedName>
</protein>
<dbReference type="PROSITE" id="PS51257">
    <property type="entry name" value="PROKAR_LIPOPROTEIN"/>
    <property type="match status" value="1"/>
</dbReference>
<keyword evidence="2" id="KW-0732">Signal</keyword>
<evidence type="ECO:0000313" key="3">
    <source>
        <dbReference type="EMBL" id="WGZ94980.1"/>
    </source>
</evidence>
<organism evidence="3">
    <name type="scientific">Candidatus Thiothrix putei</name>
    <dbReference type="NCBI Taxonomy" id="3080811"/>
    <lineage>
        <taxon>Bacteria</taxon>
        <taxon>Pseudomonadati</taxon>
        <taxon>Pseudomonadota</taxon>
        <taxon>Gammaproteobacteria</taxon>
        <taxon>Thiotrichales</taxon>
        <taxon>Thiotrichaceae</taxon>
        <taxon>Thiothrix</taxon>
    </lineage>
</organism>